<feature type="domain" description="FlgD/Vpr Ig-like" evidence="6">
    <location>
        <begin position="108"/>
        <end position="181"/>
    </location>
</feature>
<dbReference type="OrthoDB" id="9785233at2"/>
<evidence type="ECO:0000313" key="9">
    <source>
        <dbReference type="Proteomes" id="UP000256774"/>
    </source>
</evidence>
<accession>A0A3E0H1V1</accession>
<organism evidence="8 9">
    <name type="scientific">Paraperlucidibaca baekdonensis</name>
    <dbReference type="NCBI Taxonomy" id="748120"/>
    <lineage>
        <taxon>Bacteria</taxon>
        <taxon>Pseudomonadati</taxon>
        <taxon>Pseudomonadota</taxon>
        <taxon>Gammaproteobacteria</taxon>
        <taxon>Moraxellales</taxon>
        <taxon>Moraxellaceae</taxon>
        <taxon>Paraperlucidibaca</taxon>
    </lineage>
</organism>
<comment type="similarity">
    <text evidence="1 5">Belongs to the FlgD family.</text>
</comment>
<dbReference type="InterPro" id="IPR025963">
    <property type="entry name" value="FLgD_Tudor"/>
</dbReference>
<sequence>MDFSQINSVVNPGATAAAGGSESRKTLSDLDQGDFMTLMLAQMQAQDPLKPTDNTQFMAQMAQLSSVAGINDMKESISDLANSMSSSQWLNASGLIGKTVLVPSETVGLSQGTPITGQVSLDTSAQNVRVDILTKSGELVRQVNLGAQPAGTLNFQWDGTDNNNLALPNGNYTLKATAIRGSTSEALPTSVQATVGSVSMSGGSTQLDLGPMGNVKLSDVKAVG</sequence>
<reference evidence="8 9" key="1">
    <citation type="submission" date="2018-08" db="EMBL/GenBank/DDBJ databases">
        <title>Genomic Encyclopedia of Type Strains, Phase IV (KMG-IV): sequencing the most valuable type-strain genomes for metagenomic binning, comparative biology and taxonomic classification.</title>
        <authorList>
            <person name="Goeker M."/>
        </authorList>
    </citation>
    <scope>NUCLEOTIDE SEQUENCE [LARGE SCALE GENOMIC DNA]</scope>
    <source>
        <strain evidence="8 9">DSM 26022</strain>
    </source>
</reference>
<dbReference type="AlphaFoldDB" id="A0A3E0H1V1"/>
<dbReference type="Pfam" id="PF13860">
    <property type="entry name" value="FlgD_ig"/>
    <property type="match status" value="1"/>
</dbReference>
<keyword evidence="8" id="KW-0966">Cell projection</keyword>
<gene>
    <name evidence="8" type="ORF">DFR26_1877</name>
</gene>
<evidence type="ECO:0000256" key="5">
    <source>
        <dbReference type="RuleBase" id="RU362076"/>
    </source>
</evidence>
<comment type="caution">
    <text evidence="8">The sequence shown here is derived from an EMBL/GenBank/DDBJ whole genome shotgun (WGS) entry which is preliminary data.</text>
</comment>
<evidence type="ECO:0000256" key="3">
    <source>
        <dbReference type="ARBA" id="ARBA00022795"/>
    </source>
</evidence>
<proteinExistence type="inferred from homology"/>
<evidence type="ECO:0000313" key="8">
    <source>
        <dbReference type="EMBL" id="REH36741.1"/>
    </source>
</evidence>
<name>A0A3E0H1V1_9GAMM</name>
<dbReference type="InterPro" id="IPR025965">
    <property type="entry name" value="FlgD/Vpr_Ig-like"/>
</dbReference>
<evidence type="ECO:0000259" key="7">
    <source>
        <dbReference type="Pfam" id="PF13861"/>
    </source>
</evidence>
<protein>
    <recommendedName>
        <fullName evidence="2 5">Basal-body rod modification protein FlgD</fullName>
    </recommendedName>
</protein>
<dbReference type="RefSeq" id="WP_116208697.1">
    <property type="nucleotide sequence ID" value="NZ_QUNR01000004.1"/>
</dbReference>
<dbReference type="Pfam" id="PF03963">
    <property type="entry name" value="FlgD"/>
    <property type="match status" value="1"/>
</dbReference>
<evidence type="ECO:0000259" key="6">
    <source>
        <dbReference type="Pfam" id="PF13860"/>
    </source>
</evidence>
<keyword evidence="8" id="KW-0282">Flagellum</keyword>
<comment type="function">
    <text evidence="4 5">Required for flagellar hook formation. May act as a scaffolding protein.</text>
</comment>
<dbReference type="Pfam" id="PF13861">
    <property type="entry name" value="FLgD_tudor"/>
    <property type="match status" value="1"/>
</dbReference>
<dbReference type="GO" id="GO:0044781">
    <property type="term" value="P:bacterial-type flagellum organization"/>
    <property type="evidence" value="ECO:0007669"/>
    <property type="project" value="UniProtKB-UniRule"/>
</dbReference>
<dbReference type="InterPro" id="IPR005648">
    <property type="entry name" value="FlgD"/>
</dbReference>
<dbReference type="Gene3D" id="2.30.30.910">
    <property type="match status" value="1"/>
</dbReference>
<keyword evidence="9" id="KW-1185">Reference proteome</keyword>
<evidence type="ECO:0000256" key="2">
    <source>
        <dbReference type="ARBA" id="ARBA00016013"/>
    </source>
</evidence>
<keyword evidence="8" id="KW-0969">Cilium</keyword>
<evidence type="ECO:0000256" key="4">
    <source>
        <dbReference type="ARBA" id="ARBA00024746"/>
    </source>
</evidence>
<dbReference type="Gene3D" id="2.60.40.4070">
    <property type="match status" value="1"/>
</dbReference>
<keyword evidence="3 5" id="KW-1005">Bacterial flagellum biogenesis</keyword>
<dbReference type="Proteomes" id="UP000256774">
    <property type="component" value="Unassembled WGS sequence"/>
</dbReference>
<dbReference type="EMBL" id="QUNR01000004">
    <property type="protein sequence ID" value="REH36741.1"/>
    <property type="molecule type" value="Genomic_DNA"/>
</dbReference>
<feature type="domain" description="FlgD Tudor-like" evidence="7">
    <location>
        <begin position="87"/>
        <end position="221"/>
    </location>
</feature>
<evidence type="ECO:0000256" key="1">
    <source>
        <dbReference type="ARBA" id="ARBA00010577"/>
    </source>
</evidence>